<dbReference type="Proteomes" id="UP000199520">
    <property type="component" value="Unassembled WGS sequence"/>
</dbReference>
<organism evidence="2 3">
    <name type="scientific">Pelosinus propionicus DSM 13327</name>
    <dbReference type="NCBI Taxonomy" id="1123291"/>
    <lineage>
        <taxon>Bacteria</taxon>
        <taxon>Bacillati</taxon>
        <taxon>Bacillota</taxon>
        <taxon>Negativicutes</taxon>
        <taxon>Selenomonadales</taxon>
        <taxon>Sporomusaceae</taxon>
        <taxon>Pelosinus</taxon>
    </lineage>
</organism>
<dbReference type="RefSeq" id="WP_245755093.1">
    <property type="nucleotide sequence ID" value="NZ_FOTS01000053.1"/>
</dbReference>
<feature type="compositionally biased region" description="Basic and acidic residues" evidence="1">
    <location>
        <begin position="47"/>
        <end position="75"/>
    </location>
</feature>
<dbReference type="EMBL" id="FOTS01000053">
    <property type="protein sequence ID" value="SFM19325.1"/>
    <property type="molecule type" value="Genomic_DNA"/>
</dbReference>
<feature type="region of interest" description="Disordered" evidence="1">
    <location>
        <begin position="42"/>
        <end position="86"/>
    </location>
</feature>
<gene>
    <name evidence="2" type="ORF">SAMN04490355_10533</name>
</gene>
<accession>A0A1I4NV91</accession>
<evidence type="ECO:0000313" key="3">
    <source>
        <dbReference type="Proteomes" id="UP000199520"/>
    </source>
</evidence>
<reference evidence="3" key="1">
    <citation type="submission" date="2016-10" db="EMBL/GenBank/DDBJ databases">
        <authorList>
            <person name="Varghese N."/>
            <person name="Submissions S."/>
        </authorList>
    </citation>
    <scope>NUCLEOTIDE SEQUENCE [LARGE SCALE GENOMIC DNA]</scope>
    <source>
        <strain evidence="3">DSM 13327</strain>
    </source>
</reference>
<protein>
    <submittedName>
        <fullName evidence="2">Hemolysin activation/secretion protein</fullName>
    </submittedName>
</protein>
<name>A0A1I4NV91_9FIRM</name>
<proteinExistence type="predicted"/>
<keyword evidence="3" id="KW-1185">Reference proteome</keyword>
<evidence type="ECO:0000313" key="2">
    <source>
        <dbReference type="EMBL" id="SFM19325.1"/>
    </source>
</evidence>
<evidence type="ECO:0000256" key="1">
    <source>
        <dbReference type="SAM" id="MobiDB-lite"/>
    </source>
</evidence>
<dbReference type="STRING" id="1123291.SAMN04490355_10533"/>
<dbReference type="AlphaFoldDB" id="A0A1I4NV91"/>
<sequence>MHNLQLFMKRVAAVSRRNLLNAIIMTVILSFYGLSNVQAVTPADQDESNRRLQQEELRRRTQQEAEERRNREQSKDTFLQPKVKPTQETTLPVEELSFLIHTLKLEGERVEKFSWL</sequence>